<proteinExistence type="inferred from homology"/>
<dbReference type="EMBL" id="JAAC01000040">
    <property type="protein sequence ID" value="KDE64399.1"/>
    <property type="molecule type" value="Genomic_DNA"/>
</dbReference>
<evidence type="ECO:0000259" key="6">
    <source>
        <dbReference type="Pfam" id="PF00263"/>
    </source>
</evidence>
<accession>A0AB73BXQ3</accession>
<dbReference type="InterPro" id="IPR038591">
    <property type="entry name" value="NolW-like_sf"/>
</dbReference>
<dbReference type="PRINTS" id="PR00811">
    <property type="entry name" value="BCTERIALGSPD"/>
</dbReference>
<keyword evidence="3" id="KW-0472">Membrane</keyword>
<dbReference type="GO" id="GO:0009306">
    <property type="term" value="P:protein secretion"/>
    <property type="evidence" value="ECO:0007669"/>
    <property type="project" value="InterPro"/>
</dbReference>
<name>A0AB73BXQ3_9FUSO</name>
<evidence type="ECO:0000256" key="5">
    <source>
        <dbReference type="RuleBase" id="RU004004"/>
    </source>
</evidence>
<evidence type="ECO:0000256" key="4">
    <source>
        <dbReference type="RuleBase" id="RU004003"/>
    </source>
</evidence>
<keyword evidence="5" id="KW-0813">Transport</keyword>
<dbReference type="Pfam" id="PF03958">
    <property type="entry name" value="Secretin_N"/>
    <property type="match status" value="1"/>
</dbReference>
<dbReference type="RefSeq" id="WP_226929747.1">
    <property type="nucleotide sequence ID" value="NZ_JAAC01000040.1"/>
</dbReference>
<comment type="similarity">
    <text evidence="4">Belongs to the bacterial secretin family.</text>
</comment>
<dbReference type="AlphaFoldDB" id="A0AB73BXQ3"/>
<dbReference type="InterPro" id="IPR001775">
    <property type="entry name" value="GspD/PilQ"/>
</dbReference>
<evidence type="ECO:0000256" key="2">
    <source>
        <dbReference type="ARBA" id="ARBA00022729"/>
    </source>
</evidence>
<evidence type="ECO:0000259" key="7">
    <source>
        <dbReference type="Pfam" id="PF03958"/>
    </source>
</evidence>
<sequence>MIFRISSIIRKFLGHLLCIFQKKKENKKYLFILIFSIFIREISFSQYSLPHDIEMSDSTLREVLDEIEECLPVQIKVDEDLKDPLNLFFREGQKVEEVLEMLAEITNKKVRRISSKKYQLESMSTEKEGKLKEYHLSYLRSREVCDTLKELFPSEVKVANLESRNKIIIMATDKKIQEIDKIIQEIDIEGKQVKVYSQVLDISKDLFHELGFDWLYEKPSKQKNQFSVSVLGEESAGNSGPVLGSKWNLIRQFSNAAEVLGLSFKLLEAKQDLKITSSPAILIAHGNTGEFKITEEVIVGEKKEKKKGEHTSVEPIFKEAGLILKVVPYIHQDSSVTLDISLELSDFKYRQTNQKKDWNFNSQGGSKIGRSLSTRIHVKNKETVFIGGLSRFTNRNTENKVPFLGDIPGIGHLFRSESKKEAETEMYIKIFVEVC</sequence>
<dbReference type="InterPro" id="IPR005644">
    <property type="entry name" value="NolW-like"/>
</dbReference>
<comment type="subcellular location">
    <subcellularLocation>
        <location evidence="5">Cell outer membrane</location>
    </subcellularLocation>
    <subcellularLocation>
        <location evidence="1">Membrane</location>
    </subcellularLocation>
</comment>
<evidence type="ECO:0000313" key="9">
    <source>
        <dbReference type="Proteomes" id="UP000027473"/>
    </source>
</evidence>
<evidence type="ECO:0000256" key="3">
    <source>
        <dbReference type="ARBA" id="ARBA00023136"/>
    </source>
</evidence>
<dbReference type="InterPro" id="IPR004846">
    <property type="entry name" value="T2SS/T3SS_dom"/>
</dbReference>
<gene>
    <name evidence="8" type="ORF">FUSO3_02935</name>
</gene>
<dbReference type="GO" id="GO:0009279">
    <property type="term" value="C:cell outer membrane"/>
    <property type="evidence" value="ECO:0007669"/>
    <property type="project" value="UniProtKB-SubCell"/>
</dbReference>
<reference evidence="8 9" key="1">
    <citation type="submission" date="2014-01" db="EMBL/GenBank/DDBJ databases">
        <title>Comparative genomics of Fusobacterium necrophorum wild isolates.</title>
        <authorList>
            <person name="Kittichotirat W."/>
            <person name="Bumgarner R.E."/>
            <person name="Lawrence P."/>
        </authorList>
    </citation>
    <scope>NUCLEOTIDE SEQUENCE [LARGE SCALE GENOMIC DNA]</scope>
    <source>
        <strain evidence="8 9">BL</strain>
    </source>
</reference>
<feature type="domain" description="NolW-like" evidence="7">
    <location>
        <begin position="134"/>
        <end position="192"/>
    </location>
</feature>
<dbReference type="InterPro" id="IPR050810">
    <property type="entry name" value="Bact_Secretion_Sys_Channel"/>
</dbReference>
<dbReference type="PANTHER" id="PTHR30332">
    <property type="entry name" value="PROBABLE GENERAL SECRETION PATHWAY PROTEIN D"/>
    <property type="match status" value="1"/>
</dbReference>
<keyword evidence="2" id="KW-0732">Signal</keyword>
<dbReference type="PANTHER" id="PTHR30332:SF24">
    <property type="entry name" value="SECRETIN GSPD-RELATED"/>
    <property type="match status" value="1"/>
</dbReference>
<dbReference type="Proteomes" id="UP000027473">
    <property type="component" value="Unassembled WGS sequence"/>
</dbReference>
<dbReference type="Gene3D" id="3.30.1370.120">
    <property type="match status" value="1"/>
</dbReference>
<protein>
    <submittedName>
        <fullName evidence="8">General secretion pathway protein D</fullName>
    </submittedName>
</protein>
<organism evidence="8 9">
    <name type="scientific">Fusobacterium necrophorum BL</name>
    <dbReference type="NCBI Taxonomy" id="1441732"/>
    <lineage>
        <taxon>Bacteria</taxon>
        <taxon>Fusobacteriati</taxon>
        <taxon>Fusobacteriota</taxon>
        <taxon>Fusobacteriia</taxon>
        <taxon>Fusobacteriales</taxon>
        <taxon>Fusobacteriaceae</taxon>
        <taxon>Fusobacterium</taxon>
    </lineage>
</organism>
<feature type="domain" description="Type II/III secretion system secretin-like" evidence="6">
    <location>
        <begin position="267"/>
        <end position="432"/>
    </location>
</feature>
<dbReference type="GO" id="GO:0015627">
    <property type="term" value="C:type II protein secretion system complex"/>
    <property type="evidence" value="ECO:0007669"/>
    <property type="project" value="TreeGrafter"/>
</dbReference>
<dbReference type="Pfam" id="PF00263">
    <property type="entry name" value="Secretin"/>
    <property type="match status" value="1"/>
</dbReference>
<evidence type="ECO:0000256" key="1">
    <source>
        <dbReference type="ARBA" id="ARBA00004370"/>
    </source>
</evidence>
<comment type="caution">
    <text evidence="8">The sequence shown here is derived from an EMBL/GenBank/DDBJ whole genome shotgun (WGS) entry which is preliminary data.</text>
</comment>
<evidence type="ECO:0000313" key="8">
    <source>
        <dbReference type="EMBL" id="KDE64399.1"/>
    </source>
</evidence>